<evidence type="ECO:0000256" key="1">
    <source>
        <dbReference type="ARBA" id="ARBA00004328"/>
    </source>
</evidence>
<keyword evidence="2" id="KW-0147">Chitin-binding</keyword>
<name>B0FDU3_9ABAC</name>
<dbReference type="PROSITE" id="PS51807">
    <property type="entry name" value="ZF_C2HC_BV"/>
    <property type="match status" value="1"/>
</dbReference>
<evidence type="ECO:0000256" key="8">
    <source>
        <dbReference type="ARBA" id="ARBA00022844"/>
    </source>
</evidence>
<proteinExistence type="predicted"/>
<feature type="region of interest" description="Disordered" evidence="11">
    <location>
        <begin position="656"/>
        <end position="675"/>
    </location>
</feature>
<dbReference type="CAZy" id="CBM14">
    <property type="family name" value="Carbohydrate-Binding Module Family 14"/>
</dbReference>
<keyword evidence="6" id="KW-0863">Zinc-finger</keyword>
<dbReference type="EMBL" id="EU309041">
    <property type="protein sequence ID" value="ABY65801.1"/>
    <property type="molecule type" value="Genomic_DNA"/>
</dbReference>
<evidence type="ECO:0000313" key="15">
    <source>
        <dbReference type="EMBL" id="ABY65801.1"/>
    </source>
</evidence>
<dbReference type="OrthoDB" id="542at10239"/>
<keyword evidence="12" id="KW-1133">Transmembrane helix</keyword>
<keyword evidence="12" id="KW-0472">Membrane</keyword>
<evidence type="ECO:0000259" key="14">
    <source>
        <dbReference type="PROSITE" id="PS51807"/>
    </source>
</evidence>
<dbReference type="SUPFAM" id="SSF57625">
    <property type="entry name" value="Invertebrate chitin-binding proteins"/>
    <property type="match status" value="2"/>
</dbReference>
<accession>B0FDU3</accession>
<keyword evidence="8" id="KW-0946">Virion</keyword>
<dbReference type="GO" id="GO:0008270">
    <property type="term" value="F:zinc ion binding"/>
    <property type="evidence" value="ECO:0007669"/>
    <property type="project" value="UniProtKB-KW"/>
</dbReference>
<dbReference type="InterPro" id="IPR013682">
    <property type="entry name" value="BaculoV_Vp91_N"/>
</dbReference>
<dbReference type="InterPro" id="IPR002557">
    <property type="entry name" value="Chitin-bd_dom"/>
</dbReference>
<dbReference type="RefSeq" id="YP_001650985.1">
    <property type="nucleotide sequence ID" value="NC_010276.1"/>
</dbReference>
<feature type="domain" description="Chitin-binding type-2" evidence="13">
    <location>
        <begin position="226"/>
        <end position="284"/>
    </location>
</feature>
<dbReference type="GO" id="GO:0044423">
    <property type="term" value="C:virion component"/>
    <property type="evidence" value="ECO:0007669"/>
    <property type="project" value="UniProtKB-KW"/>
</dbReference>
<keyword evidence="3" id="KW-0479">Metal-binding</keyword>
<evidence type="ECO:0000256" key="7">
    <source>
        <dbReference type="ARBA" id="ARBA00022833"/>
    </source>
</evidence>
<evidence type="ECO:0000256" key="10">
    <source>
        <dbReference type="ARBA" id="ARBA00023180"/>
    </source>
</evidence>
<evidence type="ECO:0000256" key="2">
    <source>
        <dbReference type="ARBA" id="ARBA00022669"/>
    </source>
</evidence>
<evidence type="ECO:0000313" key="16">
    <source>
        <dbReference type="Proteomes" id="UP000203316"/>
    </source>
</evidence>
<keyword evidence="7" id="KW-0862">Zinc</keyword>
<feature type="compositionally biased region" description="Pro residues" evidence="11">
    <location>
        <begin position="658"/>
        <end position="667"/>
    </location>
</feature>
<evidence type="ECO:0000256" key="3">
    <source>
        <dbReference type="ARBA" id="ARBA00022723"/>
    </source>
</evidence>
<keyword evidence="5" id="KW-0677">Repeat</keyword>
<evidence type="ECO:0000256" key="9">
    <source>
        <dbReference type="ARBA" id="ARBA00023157"/>
    </source>
</evidence>
<keyword evidence="10" id="KW-0325">Glycoprotein</keyword>
<feature type="transmembrane region" description="Helical" evidence="12">
    <location>
        <begin position="6"/>
        <end position="24"/>
    </location>
</feature>
<keyword evidence="4" id="KW-0732">Signal</keyword>
<evidence type="ECO:0000259" key="13">
    <source>
        <dbReference type="PROSITE" id="PS50940"/>
    </source>
</evidence>
<evidence type="ECO:0000256" key="4">
    <source>
        <dbReference type="ARBA" id="ARBA00022729"/>
    </source>
</evidence>
<dbReference type="Pfam" id="PF08475">
    <property type="entry name" value="Baculo_VP91_N"/>
    <property type="match status" value="1"/>
</dbReference>
<dbReference type="GO" id="GO:0005576">
    <property type="term" value="C:extracellular region"/>
    <property type="evidence" value="ECO:0007669"/>
    <property type="project" value="InterPro"/>
</dbReference>
<comment type="subcellular location">
    <subcellularLocation>
        <location evidence="1">Virion</location>
    </subcellularLocation>
</comment>
<gene>
    <name evidence="15" type="primary">vp91</name>
</gene>
<keyword evidence="16" id="KW-1185">Reference proteome</keyword>
<reference evidence="15 16" key="1">
    <citation type="submission" date="2007-11" db="EMBL/GenBank/DDBJ databases">
        <title>Sequence and organization of Orgyia leucostigma nucleopolyhedrovirus genome.</title>
        <authorList>
            <person name="Eveleigh R.J.M."/>
            <person name="Lapointe R."/>
            <person name="Graham R.I."/>
            <person name="Lauzon H.A.M."/>
            <person name="Pavlik L."/>
            <person name="Arif B.M."/>
            <person name="Lucarotti C.J."/>
        </authorList>
    </citation>
    <scope>NUCLEOTIDE SEQUENCE [LARGE SCALE GENOMIC DNA]</scope>
    <source>
        <strain evidence="15">CFS-77</strain>
    </source>
</reference>
<dbReference type="KEGG" id="vg:5850440"/>
<protein>
    <submittedName>
        <fullName evidence="15">Vp91 capsid protein</fullName>
    </submittedName>
</protein>
<evidence type="ECO:0000256" key="11">
    <source>
        <dbReference type="SAM" id="MobiDB-lite"/>
    </source>
</evidence>
<keyword evidence="12" id="KW-0812">Transmembrane</keyword>
<dbReference type="PROSITE" id="PS50940">
    <property type="entry name" value="CHIT_BIND_II"/>
    <property type="match status" value="1"/>
</dbReference>
<dbReference type="Pfam" id="PF01607">
    <property type="entry name" value="CBM_14"/>
    <property type="match status" value="1"/>
</dbReference>
<organism evidence="15 16">
    <name type="scientific">Orgyia leucostigma nucleopolyhedrovirus</name>
    <dbReference type="NCBI Taxonomy" id="490711"/>
    <lineage>
        <taxon>Viruses</taxon>
        <taxon>Viruses incertae sedis</taxon>
        <taxon>Naldaviricetes</taxon>
        <taxon>Lefavirales</taxon>
        <taxon>Baculoviridae</taxon>
        <taxon>Alphabaculovirus</taxon>
        <taxon>Alphabaculovirus orleucostigmae</taxon>
    </lineage>
</organism>
<dbReference type="GeneID" id="5850440"/>
<sequence>MSTVPLLLAAIFLTVFFLILYLIIRNDFNENEFNNRLQIMLEFMKRTNAEFPMPDELSYVSDVDIHQYLVTTFSTQSLQIIDRQMHDDRVETFDFLKQSFTAAPIAETSRIVAHPTDDTKFRVRGDDGWIDIDCSTNKRFDVNAQECVSVPVCEGKSPGNYGLTESMIDTLILNHPVSKPNDDNAIAASVIHPTMYLRCFEGGSHAVLECPANYLFDAITSQCIIRNDCQNRPDGYALAAFPEDLKIDEYLECRQGEVVVARCPENQIFDRRAMNCVVADPCAIHGAGYTYITETIGPAQYFECLSATETQLITCVNRVFVNNRYECRGDPRCATFTEGTGTALRTYSDENVQFDSGVLICNNYEIVTDLYCDTDNILAEKVFDNKFKAGIHVPAQIYDATRGQCVPFETRLFNIKSDHFAVESMPNDLNVEYQTAMLGKTSAIEILLRENSLDGAVVYARDENVVGFDPISGEPTDCFGERALYDVFSATQLNSCSNNNLVTRTSVTPSEYIKADAPRIVVDDDYNYSCGARLDQIDNFVKMDHFTVNILTNILRYDACGTILNDLHVQYTTKVHKYTTPRRKYTYENVKSELYMGTPTANIPVNDITIEDKHRNGDDTVMPIFDPFEYVETLQPAFDPFEPRQEPKQIKDLSVMLPRPPVGPVPRPETEPEPEPELELNLTEKLVEFACFYALPTHKLSACQIVDDHIKNEIRRLRETVRVHADCTAAAGLANVINAYAYLGNGIGCRSVYDSTLNVIAVDSVRDGPIYLNVVTQSDDNARYNNYIHIKDGKFLACPPSSVNANFECDITDNVLYYLENMQI</sequence>
<dbReference type="InterPro" id="IPR036508">
    <property type="entry name" value="Chitin-bd_dom_sf"/>
</dbReference>
<dbReference type="Proteomes" id="UP000203316">
    <property type="component" value="Segment"/>
</dbReference>
<evidence type="ECO:0000256" key="5">
    <source>
        <dbReference type="ARBA" id="ARBA00022737"/>
    </source>
</evidence>
<feature type="domain" description="Zinc finger C2HC baculovirus (BV)-type profile" evidence="14">
    <location>
        <begin position="147"/>
        <end position="199"/>
    </location>
</feature>
<keyword evidence="9" id="KW-1015">Disulfide bond</keyword>
<evidence type="ECO:0000256" key="12">
    <source>
        <dbReference type="SAM" id="Phobius"/>
    </source>
</evidence>
<dbReference type="SMART" id="SM00494">
    <property type="entry name" value="ChtBD2"/>
    <property type="match status" value="1"/>
</dbReference>
<dbReference type="GO" id="GO:0008061">
    <property type="term" value="F:chitin binding"/>
    <property type="evidence" value="ECO:0007669"/>
    <property type="project" value="UniProtKB-KW"/>
</dbReference>
<evidence type="ECO:0000256" key="6">
    <source>
        <dbReference type="ARBA" id="ARBA00022771"/>
    </source>
</evidence>